<dbReference type="Proteomes" id="UP000027153">
    <property type="component" value="Unassembled WGS sequence"/>
</dbReference>
<dbReference type="EMBL" id="JMIY01000004">
    <property type="protein sequence ID" value="KCZ71946.1"/>
    <property type="molecule type" value="Genomic_DNA"/>
</dbReference>
<accession>A0A062UYF6</accession>
<name>A0A062UYF6_9EURY</name>
<proteinExistence type="predicted"/>
<reference evidence="1 2" key="1">
    <citation type="journal article" date="2013" name="Nature">
        <title>Anaerobic oxidation of methane coupled to nitrate reduction in a novel archaeal lineage.</title>
        <authorList>
            <person name="Haroon M.F."/>
            <person name="Hu S."/>
            <person name="Shi Y."/>
            <person name="Imelfort M."/>
            <person name="Keller J."/>
            <person name="Hugenholtz P."/>
            <person name="Yuan Z."/>
            <person name="Tyson G.W."/>
        </authorList>
    </citation>
    <scope>NUCLEOTIDE SEQUENCE [LARGE SCALE GENOMIC DNA]</scope>
    <source>
        <strain evidence="1 2">ANME-2d</strain>
    </source>
</reference>
<comment type="caution">
    <text evidence="1">The sequence shown here is derived from an EMBL/GenBank/DDBJ whole genome shotgun (WGS) entry which is preliminary data.</text>
</comment>
<dbReference type="Pfam" id="PF11848">
    <property type="entry name" value="DUF3368"/>
    <property type="match status" value="1"/>
</dbReference>
<keyword evidence="2" id="KW-1185">Reference proteome</keyword>
<dbReference type="InterPro" id="IPR021799">
    <property type="entry name" value="PIN-like_prokaryotic"/>
</dbReference>
<evidence type="ECO:0008006" key="3">
    <source>
        <dbReference type="Google" id="ProtNLM"/>
    </source>
</evidence>
<evidence type="ECO:0000313" key="1">
    <source>
        <dbReference type="EMBL" id="KCZ71946.1"/>
    </source>
</evidence>
<dbReference type="AlphaFoldDB" id="A0A062UYF6"/>
<protein>
    <recommendedName>
        <fullName evidence="3">Nucleic acid-binding protein, contains PIN domain</fullName>
    </recommendedName>
</protein>
<organism evidence="1 2">
    <name type="scientific">Candidatus Methanoperedens nitratireducens</name>
    <dbReference type="NCBI Taxonomy" id="1392998"/>
    <lineage>
        <taxon>Archaea</taxon>
        <taxon>Methanobacteriati</taxon>
        <taxon>Methanobacteriota</taxon>
        <taxon>Stenosarchaea group</taxon>
        <taxon>Methanomicrobia</taxon>
        <taxon>Methanosarcinales</taxon>
        <taxon>ANME-2 cluster</taxon>
        <taxon>Candidatus Methanoperedentaceae</taxon>
        <taxon>Candidatus Methanoperedens</taxon>
    </lineage>
</organism>
<sequence>MLTVVADTGAVISLALSGLFGICHKHFKIIIGEKITEELKEISSTDDDLGKAAEEVLGVIEIKSAGKNFITGEDEALELLKMTEADLLISDDIRFVKKHRENEKISFSVVLFGILLKRNIITKKDFLNAVDAMFMKRGWEENLIYLVAKNMLEEDLLC</sequence>
<gene>
    <name evidence="1" type="ORF">ANME2D_02003</name>
</gene>
<evidence type="ECO:0000313" key="2">
    <source>
        <dbReference type="Proteomes" id="UP000027153"/>
    </source>
</evidence>